<evidence type="ECO:0000313" key="3">
    <source>
        <dbReference type="EMBL" id="GEM48501.1"/>
    </source>
</evidence>
<dbReference type="InterPro" id="IPR025164">
    <property type="entry name" value="Toastrack_DUF4097"/>
</dbReference>
<dbReference type="Pfam" id="PF13349">
    <property type="entry name" value="DUF4097"/>
    <property type="match status" value="1"/>
</dbReference>
<comment type="caution">
    <text evidence="3">The sequence shown here is derived from an EMBL/GenBank/DDBJ whole genome shotgun (WGS) entry which is preliminary data.</text>
</comment>
<feature type="signal peptide" evidence="1">
    <location>
        <begin position="1"/>
        <end position="19"/>
    </location>
</feature>
<feature type="domain" description="DUF4097" evidence="2">
    <location>
        <begin position="109"/>
        <end position="223"/>
    </location>
</feature>
<dbReference type="EMBL" id="BJXB01000021">
    <property type="protein sequence ID" value="GEM48501.1"/>
    <property type="molecule type" value="Genomic_DNA"/>
</dbReference>
<name>A0A511N7V7_DEIC1</name>
<proteinExistence type="predicted"/>
<evidence type="ECO:0000259" key="2">
    <source>
        <dbReference type="Pfam" id="PF13349"/>
    </source>
</evidence>
<dbReference type="AlphaFoldDB" id="A0A511N7V7"/>
<evidence type="ECO:0000313" key="4">
    <source>
        <dbReference type="Proteomes" id="UP000321306"/>
    </source>
</evidence>
<dbReference type="Gene3D" id="2.160.20.120">
    <property type="match status" value="1"/>
</dbReference>
<sequence length="274" mass="29564">MRPLLLLVPTLFLTSYAAAQNCGFAGSLQKDLNRELQSKNITEVRIDSKSGDLRVNGGTTRSIAIQGLACTNNKALLNQIKFTTRVLGNVLYIDAQVPRVSLFQQAALHLNIDVPSSMKVSIRDDSGDIFVQKVSNLKIQDDSGDMDLSDIAGTVRIEEDGSGDMAIRNVKKEVKIDRDDSGDILIEQVSGPVTIGRDGSGDIIIRNAGSTTITSDDSGEIQIEHIQGNVLIREDDSGDIGAHDISGNFTVGQDGSGDINFDQVKGQVQLPRKR</sequence>
<organism evidence="3 4">
    <name type="scientific">Deinococcus cellulosilyticus (strain DSM 18568 / NBRC 106333 / KACC 11606 / 5516J-15)</name>
    <dbReference type="NCBI Taxonomy" id="1223518"/>
    <lineage>
        <taxon>Bacteria</taxon>
        <taxon>Thermotogati</taxon>
        <taxon>Deinococcota</taxon>
        <taxon>Deinococci</taxon>
        <taxon>Deinococcales</taxon>
        <taxon>Deinococcaceae</taxon>
        <taxon>Deinococcus</taxon>
    </lineage>
</organism>
<feature type="chain" id="PRO_5021896538" description="DUF4097 domain-containing protein" evidence="1">
    <location>
        <begin position="20"/>
        <end position="274"/>
    </location>
</feature>
<accession>A0A511N7V7</accession>
<reference evidence="3 4" key="1">
    <citation type="submission" date="2019-07" db="EMBL/GenBank/DDBJ databases">
        <title>Whole genome shotgun sequence of Deinococcus cellulosilyticus NBRC 106333.</title>
        <authorList>
            <person name="Hosoyama A."/>
            <person name="Uohara A."/>
            <person name="Ohji S."/>
            <person name="Ichikawa N."/>
        </authorList>
    </citation>
    <scope>NUCLEOTIDE SEQUENCE [LARGE SCALE GENOMIC DNA]</scope>
    <source>
        <strain evidence="3 4">NBRC 106333</strain>
    </source>
</reference>
<dbReference type="OrthoDB" id="2468056at2"/>
<keyword evidence="4" id="KW-1185">Reference proteome</keyword>
<keyword evidence="1" id="KW-0732">Signal</keyword>
<dbReference type="RefSeq" id="WP_146887613.1">
    <property type="nucleotide sequence ID" value="NZ_BJXB01000021.1"/>
</dbReference>
<protein>
    <recommendedName>
        <fullName evidence="2">DUF4097 domain-containing protein</fullName>
    </recommendedName>
</protein>
<gene>
    <name evidence="3" type="ORF">DC3_41360</name>
</gene>
<dbReference type="Proteomes" id="UP000321306">
    <property type="component" value="Unassembled WGS sequence"/>
</dbReference>
<evidence type="ECO:0000256" key="1">
    <source>
        <dbReference type="SAM" id="SignalP"/>
    </source>
</evidence>